<gene>
    <name evidence="3" type="ORF">DEH80_09360</name>
</gene>
<feature type="signal peptide" evidence="2">
    <location>
        <begin position="1"/>
        <end position="25"/>
    </location>
</feature>
<evidence type="ECO:0008006" key="5">
    <source>
        <dbReference type="Google" id="ProtNLM"/>
    </source>
</evidence>
<accession>A0A363UKS5</accession>
<comment type="caution">
    <text evidence="3">The sequence shown here is derived from an EMBL/GenBank/DDBJ whole genome shotgun (WGS) entry which is preliminary data.</text>
</comment>
<protein>
    <recommendedName>
        <fullName evidence="5">Lipoprotein</fullName>
    </recommendedName>
</protein>
<organism evidence="3 4">
    <name type="scientific">Abyssibacter profundi</name>
    <dbReference type="NCBI Taxonomy" id="2182787"/>
    <lineage>
        <taxon>Bacteria</taxon>
        <taxon>Pseudomonadati</taxon>
        <taxon>Pseudomonadota</taxon>
        <taxon>Gammaproteobacteria</taxon>
        <taxon>Chromatiales</taxon>
        <taxon>Oceanococcaceae</taxon>
        <taxon>Abyssibacter</taxon>
    </lineage>
</organism>
<evidence type="ECO:0000313" key="3">
    <source>
        <dbReference type="EMBL" id="PWN56014.1"/>
    </source>
</evidence>
<feature type="region of interest" description="Disordered" evidence="1">
    <location>
        <begin position="28"/>
        <end position="47"/>
    </location>
</feature>
<evidence type="ECO:0000256" key="2">
    <source>
        <dbReference type="SAM" id="SignalP"/>
    </source>
</evidence>
<keyword evidence="2" id="KW-0732">Signal</keyword>
<reference evidence="3 4" key="1">
    <citation type="submission" date="2018-05" db="EMBL/GenBank/DDBJ databases">
        <title>Abyssibacter profundi OUC007T gen. nov., sp. nov, a marine bacterium isolated from seawater of the Mariana Trench.</title>
        <authorList>
            <person name="Zhou S."/>
        </authorList>
    </citation>
    <scope>NUCLEOTIDE SEQUENCE [LARGE SCALE GENOMIC DNA]</scope>
    <source>
        <strain evidence="3 4">OUC007</strain>
    </source>
</reference>
<evidence type="ECO:0000256" key="1">
    <source>
        <dbReference type="SAM" id="MobiDB-lite"/>
    </source>
</evidence>
<keyword evidence="4" id="KW-1185">Reference proteome</keyword>
<feature type="chain" id="PRO_5016957888" description="Lipoprotein" evidence="2">
    <location>
        <begin position="26"/>
        <end position="235"/>
    </location>
</feature>
<dbReference type="RefSeq" id="WP_109720229.1">
    <property type="nucleotide sequence ID" value="NZ_QEQK01000007.1"/>
</dbReference>
<proteinExistence type="predicted"/>
<sequence>MPHRLFRHLMLAHAVIASLVLGACAGGQSGSESPVGTGEEPPATDAGLAGCVEASRHAIGRDEPTTLGFTAQDMLDLAAGSQRATLDFSTSTQPGDTSGLTVTVSDLGEVAEFVDASPGESSPGAGCPDFVVLTVQLELTSDDGRFDETLTAPLVAFQASEAGAIVEVDADALAGSYDYASADPETYASRVVIFNASFVADGTTGRVSGTGTRMDGTEHTVTIAHWGQASAGGAR</sequence>
<name>A0A363UKS5_9GAMM</name>
<evidence type="ECO:0000313" key="4">
    <source>
        <dbReference type="Proteomes" id="UP000251800"/>
    </source>
</evidence>
<dbReference type="PROSITE" id="PS51257">
    <property type="entry name" value="PROKAR_LIPOPROTEIN"/>
    <property type="match status" value="1"/>
</dbReference>
<dbReference type="Proteomes" id="UP000251800">
    <property type="component" value="Unassembled WGS sequence"/>
</dbReference>
<dbReference type="AlphaFoldDB" id="A0A363UKS5"/>
<dbReference type="EMBL" id="QEQK01000007">
    <property type="protein sequence ID" value="PWN56014.1"/>
    <property type="molecule type" value="Genomic_DNA"/>
</dbReference>